<evidence type="ECO:0000313" key="3">
    <source>
        <dbReference type="Proteomes" id="UP000290365"/>
    </source>
</evidence>
<dbReference type="PANTHER" id="PTHR32309">
    <property type="entry name" value="TYROSINE-PROTEIN KINASE"/>
    <property type="match status" value="1"/>
</dbReference>
<organism evidence="2 3">
    <name type="scientific">Ktedonosporobacter rubrisoli</name>
    <dbReference type="NCBI Taxonomy" id="2509675"/>
    <lineage>
        <taxon>Bacteria</taxon>
        <taxon>Bacillati</taxon>
        <taxon>Chloroflexota</taxon>
        <taxon>Ktedonobacteria</taxon>
        <taxon>Ktedonobacterales</taxon>
        <taxon>Ktedonosporobacteraceae</taxon>
        <taxon>Ktedonosporobacter</taxon>
    </lineage>
</organism>
<dbReference type="OrthoDB" id="145600at2"/>
<dbReference type="PANTHER" id="PTHR32309:SF13">
    <property type="entry name" value="FERRIC ENTEROBACTIN TRANSPORT PROTEIN FEPE"/>
    <property type="match status" value="1"/>
</dbReference>
<dbReference type="RefSeq" id="WP_129894316.1">
    <property type="nucleotide sequence ID" value="NZ_CP035758.1"/>
</dbReference>
<dbReference type="KEGG" id="kbs:EPA93_47725"/>
<protein>
    <recommendedName>
        <fullName evidence="4">Polysaccharide chain length determinant N-terminal domain-containing protein</fullName>
    </recommendedName>
</protein>
<keyword evidence="1" id="KW-0812">Transmembrane</keyword>
<keyword evidence="1" id="KW-1133">Transmembrane helix</keyword>
<dbReference type="GO" id="GO:0005886">
    <property type="term" value="C:plasma membrane"/>
    <property type="evidence" value="ECO:0007669"/>
    <property type="project" value="TreeGrafter"/>
</dbReference>
<sequence>MSRILEVIFQRPIRLLSLVILLPIFSVAVGYLIIPHTYASRASLWSLRRYEIIGDVNLQPNPPPTPADTQVAALSALLQTRDFDLAVANESGLVTNLDAATRNAPQLRDDALFDEISKHVTVTSQNNNLFTIDYTNRDPQIAKKVVAAVIQNFGLQSVSFSRIQGQRLLENYQKQLAMATQDANAATAREQQYLAAHPHVTQNILYVGPQYAELFDPEYALLHTQSAQALDRMQQIQTQMATTQLQIAAQGSSADNLFKVIDTPDVADRPTGRTKLLSMVGGAALGIALLACTLYIIILVRGDRTLYTPRDLDNIEAYPIVMQLPYLTSKDLPRLWAKSIQNGAISLQTKNSH</sequence>
<name>A0A4P6K5T9_KTERU</name>
<evidence type="ECO:0000256" key="1">
    <source>
        <dbReference type="SAM" id="Phobius"/>
    </source>
</evidence>
<feature type="transmembrane region" description="Helical" evidence="1">
    <location>
        <begin position="276"/>
        <end position="300"/>
    </location>
</feature>
<keyword evidence="1" id="KW-0472">Membrane</keyword>
<dbReference type="InterPro" id="IPR050445">
    <property type="entry name" value="Bact_polysacc_biosynth/exp"/>
</dbReference>
<gene>
    <name evidence="2" type="ORF">EPA93_47725</name>
</gene>
<evidence type="ECO:0008006" key="4">
    <source>
        <dbReference type="Google" id="ProtNLM"/>
    </source>
</evidence>
<dbReference type="EMBL" id="CP035758">
    <property type="protein sequence ID" value="QBD83250.1"/>
    <property type="molecule type" value="Genomic_DNA"/>
</dbReference>
<dbReference type="Proteomes" id="UP000290365">
    <property type="component" value="Chromosome"/>
</dbReference>
<proteinExistence type="predicted"/>
<accession>A0A4P6K5T9</accession>
<feature type="transmembrane region" description="Helical" evidence="1">
    <location>
        <begin position="12"/>
        <end position="34"/>
    </location>
</feature>
<keyword evidence="3" id="KW-1185">Reference proteome</keyword>
<reference evidence="2 3" key="1">
    <citation type="submission" date="2019-01" db="EMBL/GenBank/DDBJ databases">
        <title>Ktedonosporobacter rubrisoli SCAWS-G2.</title>
        <authorList>
            <person name="Huang Y."/>
            <person name="Yan B."/>
        </authorList>
    </citation>
    <scope>NUCLEOTIDE SEQUENCE [LARGE SCALE GENOMIC DNA]</scope>
    <source>
        <strain evidence="2 3">SCAWS-G2</strain>
    </source>
</reference>
<evidence type="ECO:0000313" key="2">
    <source>
        <dbReference type="EMBL" id="QBD83250.1"/>
    </source>
</evidence>
<dbReference type="AlphaFoldDB" id="A0A4P6K5T9"/>
<dbReference type="GO" id="GO:0004713">
    <property type="term" value="F:protein tyrosine kinase activity"/>
    <property type="evidence" value="ECO:0007669"/>
    <property type="project" value="TreeGrafter"/>
</dbReference>